<feature type="transmembrane region" description="Helical" evidence="1">
    <location>
        <begin position="198"/>
        <end position="216"/>
    </location>
</feature>
<keyword evidence="1" id="KW-0472">Membrane</keyword>
<dbReference type="RefSeq" id="XP_012653713.1">
    <property type="nucleotide sequence ID" value="XM_012798259.1"/>
</dbReference>
<dbReference type="Proteomes" id="UP000009168">
    <property type="component" value="Unassembled WGS sequence"/>
</dbReference>
<accession>W7XIZ9</accession>
<organism evidence="2 3">
    <name type="scientific">Tetrahymena thermophila (strain SB210)</name>
    <dbReference type="NCBI Taxonomy" id="312017"/>
    <lineage>
        <taxon>Eukaryota</taxon>
        <taxon>Sar</taxon>
        <taxon>Alveolata</taxon>
        <taxon>Ciliophora</taxon>
        <taxon>Intramacronucleata</taxon>
        <taxon>Oligohymenophorea</taxon>
        <taxon>Hymenostomatida</taxon>
        <taxon>Tetrahymenina</taxon>
        <taxon>Tetrahymenidae</taxon>
        <taxon>Tetrahymena</taxon>
    </lineage>
</organism>
<evidence type="ECO:0000313" key="2">
    <source>
        <dbReference type="EMBL" id="EWS73749.1"/>
    </source>
</evidence>
<keyword evidence="1 2" id="KW-0812">Transmembrane</keyword>
<keyword evidence="3" id="KW-1185">Reference proteome</keyword>
<protein>
    <submittedName>
        <fullName evidence="2">Transmembrane protein, putative</fullName>
    </submittedName>
</protein>
<evidence type="ECO:0000313" key="3">
    <source>
        <dbReference type="Proteomes" id="UP000009168"/>
    </source>
</evidence>
<proteinExistence type="predicted"/>
<dbReference type="EMBL" id="GG662651">
    <property type="protein sequence ID" value="EWS73749.1"/>
    <property type="molecule type" value="Genomic_DNA"/>
</dbReference>
<dbReference type="KEGG" id="tet:TTHERM_000287949"/>
<sequence length="224" mass="26839">MNLSKKNENFRSLQNQYIDTLQQIDKSIKQSVGNVNKDKLQKLKQDFTYAQNLLKEMDLECLSNSQNINQAKREIQMHQMDLKQQQAKYQEMLVLNQKHCPNQIQGLDQFINDIELQYGSEQNYESYNNFFAGNLKLIQAKQDVFFMDQLQNQMQKNIYEQNNKLDTLNQQQKVIESDIKQSSKLINILQAKRYLTKYFIYFILFLLAILFFYVIFDKIAYFFK</sequence>
<dbReference type="GeneID" id="24438213"/>
<keyword evidence="1" id="KW-1133">Transmembrane helix</keyword>
<dbReference type="AlphaFoldDB" id="W7XIZ9"/>
<gene>
    <name evidence="2" type="ORF">TTHERM_000287949</name>
</gene>
<name>W7XIZ9_TETTS</name>
<dbReference type="InParanoid" id="W7XIZ9"/>
<evidence type="ECO:0000256" key="1">
    <source>
        <dbReference type="SAM" id="Phobius"/>
    </source>
</evidence>
<reference evidence="3" key="1">
    <citation type="journal article" date="2006" name="PLoS Biol.">
        <title>Macronuclear genome sequence of the ciliate Tetrahymena thermophila, a model eukaryote.</title>
        <authorList>
            <person name="Eisen J.A."/>
            <person name="Coyne R.S."/>
            <person name="Wu M."/>
            <person name="Wu D."/>
            <person name="Thiagarajan M."/>
            <person name="Wortman J.R."/>
            <person name="Badger J.H."/>
            <person name="Ren Q."/>
            <person name="Amedeo P."/>
            <person name="Jones K.M."/>
            <person name="Tallon L.J."/>
            <person name="Delcher A.L."/>
            <person name="Salzberg S.L."/>
            <person name="Silva J.C."/>
            <person name="Haas B.J."/>
            <person name="Majoros W.H."/>
            <person name="Farzad M."/>
            <person name="Carlton J.M."/>
            <person name="Smith R.K. Jr."/>
            <person name="Garg J."/>
            <person name="Pearlman R.E."/>
            <person name="Karrer K.M."/>
            <person name="Sun L."/>
            <person name="Manning G."/>
            <person name="Elde N.C."/>
            <person name="Turkewitz A.P."/>
            <person name="Asai D.J."/>
            <person name="Wilkes D.E."/>
            <person name="Wang Y."/>
            <person name="Cai H."/>
            <person name="Collins K."/>
            <person name="Stewart B.A."/>
            <person name="Lee S.R."/>
            <person name="Wilamowska K."/>
            <person name="Weinberg Z."/>
            <person name="Ruzzo W.L."/>
            <person name="Wloga D."/>
            <person name="Gaertig J."/>
            <person name="Frankel J."/>
            <person name="Tsao C.-C."/>
            <person name="Gorovsky M.A."/>
            <person name="Keeling P.J."/>
            <person name="Waller R.F."/>
            <person name="Patron N.J."/>
            <person name="Cherry J.M."/>
            <person name="Stover N.A."/>
            <person name="Krieger C.J."/>
            <person name="del Toro C."/>
            <person name="Ryder H.F."/>
            <person name="Williamson S.C."/>
            <person name="Barbeau R.A."/>
            <person name="Hamilton E.P."/>
            <person name="Orias E."/>
        </authorList>
    </citation>
    <scope>NUCLEOTIDE SEQUENCE [LARGE SCALE GENOMIC DNA]</scope>
    <source>
        <strain evidence="3">SB210</strain>
    </source>
</reference>